<dbReference type="PANTHER" id="PTHR43591">
    <property type="entry name" value="METHYLTRANSFERASE"/>
    <property type="match status" value="1"/>
</dbReference>
<evidence type="ECO:0000313" key="2">
    <source>
        <dbReference type="EMBL" id="PNS00440.1"/>
    </source>
</evidence>
<keyword evidence="2" id="KW-0808">Transferase</keyword>
<dbReference type="InterPro" id="IPR029063">
    <property type="entry name" value="SAM-dependent_MTases_sf"/>
</dbReference>
<evidence type="ECO:0000259" key="1">
    <source>
        <dbReference type="Pfam" id="PF08241"/>
    </source>
</evidence>
<dbReference type="SUPFAM" id="SSF53335">
    <property type="entry name" value="S-adenosyl-L-methionine-dependent methyltransferases"/>
    <property type="match status" value="1"/>
</dbReference>
<name>A0A2K1PCD4_9BACT</name>
<evidence type="ECO:0000313" key="3">
    <source>
        <dbReference type="Proteomes" id="UP000236604"/>
    </source>
</evidence>
<dbReference type="AlphaFoldDB" id="A0A2K1PCD4"/>
<dbReference type="InterPro" id="IPR013216">
    <property type="entry name" value="Methyltransf_11"/>
</dbReference>
<proteinExistence type="predicted"/>
<sequence>MRKSDGQVVERKLGNIQAFNEGAVDFETWFKNNEKLFYSELNALKKMVINPEKCISIGIGDGLFAEKLGIKIGVEPSKSMAELARKRGIKVIEAKAEDLPFEDSSCTQLLLGTILCYVENQEKAIEEAYRVLKKDGEVIVSILPAEGPFALLYRVAKNEGYYDEKISPKIPYPLKFIEKANWIASDELIDLMEKVGFRDIQSVQTLINNPKYCDEEIEEAIPGYKKGSYIVFKGVK</sequence>
<accession>A0A2K1PCD4</accession>
<dbReference type="Proteomes" id="UP000236604">
    <property type="component" value="Unassembled WGS sequence"/>
</dbReference>
<organism evidence="2 3">
    <name type="scientific">Petrotoga mexicana DSM 14811</name>
    <dbReference type="NCBI Taxonomy" id="1122954"/>
    <lineage>
        <taxon>Bacteria</taxon>
        <taxon>Thermotogati</taxon>
        <taxon>Thermotogota</taxon>
        <taxon>Thermotogae</taxon>
        <taxon>Petrotogales</taxon>
        <taxon>Petrotogaceae</taxon>
        <taxon>Petrotoga</taxon>
    </lineage>
</organism>
<dbReference type="RefSeq" id="WP_103076603.1">
    <property type="nucleotide sequence ID" value="NZ_AZRN01000010.1"/>
</dbReference>
<dbReference type="EMBL" id="AZRN01000010">
    <property type="protein sequence ID" value="PNS00440.1"/>
    <property type="molecule type" value="Genomic_DNA"/>
</dbReference>
<protein>
    <submittedName>
        <fullName evidence="2">Type 11 methyltransferase</fullName>
    </submittedName>
</protein>
<keyword evidence="2" id="KW-0489">Methyltransferase</keyword>
<keyword evidence="3" id="KW-1185">Reference proteome</keyword>
<dbReference type="GO" id="GO:0032259">
    <property type="term" value="P:methylation"/>
    <property type="evidence" value="ECO:0007669"/>
    <property type="project" value="UniProtKB-KW"/>
</dbReference>
<feature type="domain" description="Methyltransferase type 11" evidence="1">
    <location>
        <begin position="57"/>
        <end position="140"/>
    </location>
</feature>
<reference evidence="2 3" key="1">
    <citation type="submission" date="2013-12" db="EMBL/GenBank/DDBJ databases">
        <title>Comparative genomics of Petrotoga isolates.</title>
        <authorList>
            <person name="Nesbo C.L."/>
            <person name="Charchuk R."/>
            <person name="Chow K."/>
        </authorList>
    </citation>
    <scope>NUCLEOTIDE SEQUENCE [LARGE SCALE GENOMIC DNA]</scope>
    <source>
        <strain evidence="2 3">DSM 14811</strain>
    </source>
</reference>
<dbReference type="GO" id="GO:0008757">
    <property type="term" value="F:S-adenosylmethionine-dependent methyltransferase activity"/>
    <property type="evidence" value="ECO:0007669"/>
    <property type="project" value="InterPro"/>
</dbReference>
<gene>
    <name evidence="2" type="ORF">X927_02965</name>
</gene>
<comment type="caution">
    <text evidence="2">The sequence shown here is derived from an EMBL/GenBank/DDBJ whole genome shotgun (WGS) entry which is preliminary data.</text>
</comment>
<dbReference type="Gene3D" id="3.40.50.150">
    <property type="entry name" value="Vaccinia Virus protein VP39"/>
    <property type="match status" value="1"/>
</dbReference>
<dbReference type="Pfam" id="PF08241">
    <property type="entry name" value="Methyltransf_11"/>
    <property type="match status" value="1"/>
</dbReference>
<dbReference type="CDD" id="cd02440">
    <property type="entry name" value="AdoMet_MTases"/>
    <property type="match status" value="1"/>
</dbReference>